<organism evidence="1">
    <name type="scientific">bioreactor metagenome</name>
    <dbReference type="NCBI Taxonomy" id="1076179"/>
    <lineage>
        <taxon>unclassified sequences</taxon>
        <taxon>metagenomes</taxon>
        <taxon>ecological metagenomes</taxon>
    </lineage>
</organism>
<gene>
    <name evidence="1" type="ORF">SDC9_131484</name>
</gene>
<dbReference type="AlphaFoldDB" id="A0A645D622"/>
<evidence type="ECO:0000313" key="1">
    <source>
        <dbReference type="EMBL" id="MPM84413.1"/>
    </source>
</evidence>
<proteinExistence type="predicted"/>
<sequence length="66" mass="7246">MKNNDSSTEAMYDSIDGKKHLTIGNATYFLGGPTDVALSPENADFSTFLSMNKERKKVIDTIKSSN</sequence>
<name>A0A645D622_9ZZZZ</name>
<dbReference type="EMBL" id="VSSQ01032966">
    <property type="protein sequence ID" value="MPM84413.1"/>
    <property type="molecule type" value="Genomic_DNA"/>
</dbReference>
<reference evidence="1" key="1">
    <citation type="submission" date="2019-08" db="EMBL/GenBank/DDBJ databases">
        <authorList>
            <person name="Kucharzyk K."/>
            <person name="Murdoch R.W."/>
            <person name="Higgins S."/>
            <person name="Loffler F."/>
        </authorList>
    </citation>
    <scope>NUCLEOTIDE SEQUENCE</scope>
</reference>
<comment type="caution">
    <text evidence="1">The sequence shown here is derived from an EMBL/GenBank/DDBJ whole genome shotgun (WGS) entry which is preliminary data.</text>
</comment>
<protein>
    <submittedName>
        <fullName evidence="1">Uncharacterized protein</fullName>
    </submittedName>
</protein>
<accession>A0A645D622</accession>